<dbReference type="EMBL" id="JABEZX010096415">
    <property type="protein sequence ID" value="MBA0575094.1"/>
    <property type="molecule type" value="Genomic_DNA"/>
</dbReference>
<proteinExistence type="predicted"/>
<dbReference type="AlphaFoldDB" id="A0A7J8NE07"/>
<name>A0A7J8NE07_9ROSI</name>
<keyword evidence="2" id="KW-1185">Reference proteome</keyword>
<comment type="caution">
    <text evidence="1">The sequence shown here is derived from an EMBL/GenBank/DDBJ whole genome shotgun (WGS) entry which is preliminary data.</text>
</comment>
<gene>
    <name evidence="1" type="ORF">Golob_027682</name>
</gene>
<accession>A0A7J8NE07</accession>
<feature type="non-terminal residue" evidence="1">
    <location>
        <position position="94"/>
    </location>
</feature>
<sequence>KPFAYGHPSIESIANRFLNGNILVIDNTPALIEDHCTDTPLDQLNPRELYEQYSHFSKLLDLFHFSCSKKIAIASSMFSPTGLAKDAPTNFPLS</sequence>
<protein>
    <submittedName>
        <fullName evidence="1">Uncharacterized protein</fullName>
    </submittedName>
</protein>
<reference evidence="1 2" key="1">
    <citation type="journal article" date="2019" name="Genome Biol. Evol.">
        <title>Insights into the evolution of the New World diploid cottons (Gossypium, subgenus Houzingenia) based on genome sequencing.</title>
        <authorList>
            <person name="Grover C.E."/>
            <person name="Arick M.A. 2nd"/>
            <person name="Thrash A."/>
            <person name="Conover J.L."/>
            <person name="Sanders W.S."/>
            <person name="Peterson D.G."/>
            <person name="Frelichowski J.E."/>
            <person name="Scheffler J.A."/>
            <person name="Scheffler B.E."/>
            <person name="Wendel J.F."/>
        </authorList>
    </citation>
    <scope>NUCLEOTIDE SEQUENCE [LARGE SCALE GENOMIC DNA]</scope>
    <source>
        <strain evidence="1">157</strain>
        <tissue evidence="1">Leaf</tissue>
    </source>
</reference>
<evidence type="ECO:0000313" key="2">
    <source>
        <dbReference type="Proteomes" id="UP000593572"/>
    </source>
</evidence>
<evidence type="ECO:0000313" key="1">
    <source>
        <dbReference type="EMBL" id="MBA0575094.1"/>
    </source>
</evidence>
<dbReference type="Proteomes" id="UP000593572">
    <property type="component" value="Unassembled WGS sequence"/>
</dbReference>
<organism evidence="1 2">
    <name type="scientific">Gossypium lobatum</name>
    <dbReference type="NCBI Taxonomy" id="34289"/>
    <lineage>
        <taxon>Eukaryota</taxon>
        <taxon>Viridiplantae</taxon>
        <taxon>Streptophyta</taxon>
        <taxon>Embryophyta</taxon>
        <taxon>Tracheophyta</taxon>
        <taxon>Spermatophyta</taxon>
        <taxon>Magnoliopsida</taxon>
        <taxon>eudicotyledons</taxon>
        <taxon>Gunneridae</taxon>
        <taxon>Pentapetalae</taxon>
        <taxon>rosids</taxon>
        <taxon>malvids</taxon>
        <taxon>Malvales</taxon>
        <taxon>Malvaceae</taxon>
        <taxon>Malvoideae</taxon>
        <taxon>Gossypium</taxon>
    </lineage>
</organism>